<dbReference type="NCBIfam" id="NF002696">
    <property type="entry name" value="PRK02487.1-5"/>
    <property type="match status" value="1"/>
</dbReference>
<dbReference type="InterPro" id="IPR005624">
    <property type="entry name" value="PduO/GlcC-like"/>
</dbReference>
<dbReference type="Proteomes" id="UP000610124">
    <property type="component" value="Unassembled WGS sequence"/>
</dbReference>
<gene>
    <name evidence="2" type="ORF">GCM10010502_70470</name>
    <name evidence="3" type="ORF">HS99_0024825</name>
</gene>
<dbReference type="Proteomes" id="UP000037395">
    <property type="component" value="Unassembled WGS sequence"/>
</dbReference>
<dbReference type="Gene3D" id="3.30.450.150">
    <property type="entry name" value="Haem-degrading domain"/>
    <property type="match status" value="1"/>
</dbReference>
<dbReference type="OrthoDB" id="9815315at2"/>
<evidence type="ECO:0000313" key="4">
    <source>
        <dbReference type="Proteomes" id="UP000037395"/>
    </source>
</evidence>
<dbReference type="SUPFAM" id="SSF143744">
    <property type="entry name" value="GlcG-like"/>
    <property type="match status" value="1"/>
</dbReference>
<dbReference type="PANTHER" id="PTHR28255">
    <property type="match status" value="1"/>
</dbReference>
<accession>A0A1E7NAW1</accession>
<dbReference type="AlphaFoldDB" id="A0A1E7NAW1"/>
<reference evidence="3 4" key="2">
    <citation type="submission" date="2014-07" db="EMBL/GenBank/DDBJ databases">
        <authorList>
            <person name="Zhang J.E."/>
            <person name="Yang H."/>
            <person name="Guo J."/>
            <person name="Deng Z."/>
            <person name="Luo H."/>
            <person name="Luo M."/>
            <person name="Zhao B."/>
        </authorList>
    </citation>
    <scope>NUCLEOTIDE SEQUENCE [LARGE SCALE GENOMIC DNA]</scope>
    <source>
        <strain evidence="3">ATCC 10762</strain>
        <strain evidence="4">ATCC 10762 / DSM 40127 / CCM 3239 / JCM 4008 / LMG 5968 / NBRC 12843 / NCIMB 8234 / A-377</strain>
    </source>
</reference>
<dbReference type="InterPro" id="IPR010371">
    <property type="entry name" value="YBR137W-like"/>
</dbReference>
<reference evidence="2" key="1">
    <citation type="journal article" date="2014" name="Int. J. Syst. Evol. Microbiol.">
        <title>Complete genome sequence of Corynebacterium casei LMG S-19264T (=DSM 44701T), isolated from a smear-ripened cheese.</title>
        <authorList>
            <consortium name="US DOE Joint Genome Institute (JGI-PGF)"/>
            <person name="Walter F."/>
            <person name="Albersmeier A."/>
            <person name="Kalinowski J."/>
            <person name="Ruckert C."/>
        </authorList>
    </citation>
    <scope>NUCLEOTIDE SEQUENCE</scope>
    <source>
        <strain evidence="2">JCM 4434</strain>
    </source>
</reference>
<dbReference type="Pfam" id="PF03928">
    <property type="entry name" value="HbpS-like"/>
    <property type="match status" value="1"/>
</dbReference>
<keyword evidence="1" id="KW-0472">Membrane</keyword>
<feature type="transmembrane region" description="Helical" evidence="1">
    <location>
        <begin position="29"/>
        <end position="51"/>
    </location>
</feature>
<evidence type="ECO:0000313" key="3">
    <source>
        <dbReference type="EMBL" id="OEV37815.1"/>
    </source>
</evidence>
<reference evidence="4" key="4">
    <citation type="submission" date="2016-08" db="EMBL/GenBank/DDBJ databases">
        <title>Sequencing, assembly and comparative genomics of S. aureofaciens ATCC 10762.</title>
        <authorList>
            <person name="Gradnigo J.S."/>
            <person name="Johnson N."/>
            <person name="Somerville G.A."/>
        </authorList>
    </citation>
    <scope>NUCLEOTIDE SEQUENCE [LARGE SCALE GENOMIC DNA]</scope>
    <source>
        <strain evidence="4">ATCC 10762 / DSM 40127 / CCM 3239 / JCM 4008 / LMG 5968 / NBRC 12843 / NCIMB 8234 / A-377</strain>
    </source>
</reference>
<keyword evidence="1" id="KW-1133">Transmembrane helix</keyword>
<comment type="caution">
    <text evidence="3">The sequence shown here is derived from an EMBL/GenBank/DDBJ whole genome shotgun (WGS) entry which is preliminary data.</text>
</comment>
<dbReference type="PIRSF" id="PIRSF008757">
    <property type="entry name" value="UCP008757"/>
    <property type="match status" value="1"/>
</dbReference>
<organism evidence="3 4">
    <name type="scientific">Kitasatospora aureofaciens</name>
    <name type="common">Streptomyces aureofaciens</name>
    <dbReference type="NCBI Taxonomy" id="1894"/>
    <lineage>
        <taxon>Bacteria</taxon>
        <taxon>Bacillati</taxon>
        <taxon>Actinomycetota</taxon>
        <taxon>Actinomycetes</taxon>
        <taxon>Kitasatosporales</taxon>
        <taxon>Streptomycetaceae</taxon>
        <taxon>Kitasatospora</taxon>
    </lineage>
</organism>
<sequence length="166" mass="17836">MNTPSPDYLAQLLAEEKALQFAAFDNTTAFALGQVALDLAATAGLPVAILIRRNGQRIFQAALPGTGPDNDSWLDRKSRLVDRLGHSSYYLRNLAASKGTTVEEMYQVDPAQHAAHGGAFPITLAGTGVIGTIAASGLDQRDDHYFAVDAVRHFLERSKQSGEARP</sequence>
<proteinExistence type="predicted"/>
<keyword evidence="4" id="KW-1185">Reference proteome</keyword>
<dbReference type="EMBL" id="JPRF03000018">
    <property type="protein sequence ID" value="OEV37815.1"/>
    <property type="molecule type" value="Genomic_DNA"/>
</dbReference>
<dbReference type="PANTHER" id="PTHR28255:SF1">
    <property type="entry name" value="UPF0303 PROTEIN YBR137W"/>
    <property type="match status" value="1"/>
</dbReference>
<dbReference type="InterPro" id="IPR038084">
    <property type="entry name" value="PduO/GlcC-like_sf"/>
</dbReference>
<dbReference type="RefSeq" id="WP_030557051.1">
    <property type="nucleotide sequence ID" value="NZ_BMUB01000036.1"/>
</dbReference>
<evidence type="ECO:0000256" key="1">
    <source>
        <dbReference type="SAM" id="Phobius"/>
    </source>
</evidence>
<name>A0A1E7NAW1_KITAU</name>
<dbReference type="EMBL" id="BMUB01000036">
    <property type="protein sequence ID" value="GGV05464.1"/>
    <property type="molecule type" value="Genomic_DNA"/>
</dbReference>
<accession>A0A8H9I441</accession>
<dbReference type="KEGG" id="kau:B6264_03165"/>
<protein>
    <submittedName>
        <fullName evidence="2">UPF0303 protein</fullName>
    </submittedName>
</protein>
<dbReference type="GeneID" id="97489920"/>
<reference evidence="3" key="3">
    <citation type="submission" date="2016-08" db="EMBL/GenBank/DDBJ databases">
        <title>Sequencing, Assembly and Comparative Genomics of S. aureofaciens ATCC 10762.</title>
        <authorList>
            <person name="Gradnigo J.S."/>
            <person name="Johnson N."/>
            <person name="Somerville G.A."/>
        </authorList>
    </citation>
    <scope>NUCLEOTIDE SEQUENCE [LARGE SCALE GENOMIC DNA]</scope>
    <source>
        <strain evidence="3">ATCC 10762</strain>
    </source>
</reference>
<reference evidence="2" key="5">
    <citation type="submission" date="2020-09" db="EMBL/GenBank/DDBJ databases">
        <authorList>
            <person name="Sun Q."/>
            <person name="Ohkuma M."/>
        </authorList>
    </citation>
    <scope>NUCLEOTIDE SEQUENCE</scope>
    <source>
        <strain evidence="2">JCM 4434</strain>
    </source>
</reference>
<evidence type="ECO:0000313" key="2">
    <source>
        <dbReference type="EMBL" id="GGV05464.1"/>
    </source>
</evidence>
<keyword evidence="1" id="KW-0812">Transmembrane</keyword>